<sequence>MRSLHDQLKEMGVNVDDKELAMTLLGSLPEEFKPLITDLDDVGENNLSYEKVKGMLLNDVDRKSDTKKNEDAFSAQRGFGAKGKRWPRHGNTQGGDGKSNYQKGEQQEDVHEVTNQEALFTSNDDINCGWIKDSGATQHMTSKKSRLVNYAEFKQPCNVNLGDDRTIFAFGKGTYNLVADLGNGRTQNIALKEVLYLPDLKKNLLSVQVMGKLGALIQFDGVQCKIERNSKLLATGELYGKLYMLKIIPGVEYINVVREAPDKNLWHCRFGHLGMNGISKLINENMAEGMNCSDHGKESSLCESCVMGKQHRTPFQKIPDTEQSKDEVLEKFKEFVSYVNTLGKKVKVLRSNNGGEYCSKAFKDYLKEHGILHQTTVPYNPEQNGTAERMNRTLLEAARSMMYHAGMPKEFWAEAVFGCVAYVHVPNHQRKKLEEKSRKCMFVGYPDGAKGFKLFDLKKKTFIRSRDVIFEERSFHKFKCEQSSESNSEVYYPAKEASQVNSPIVQAQIQAGDENVNVEENPQPILENNVPLQENDNNRVGARYEDNFMREEENLNQPRQRRAPERYEEMYVCADDLTADINEPRNISEAWSNEYNTQWKKATDSEFNALMENGTWELVPPPEDKNIVGSRWVFKVKRKADGSVEKVDGSVVAQ</sequence>
<dbReference type="InterPro" id="IPR039537">
    <property type="entry name" value="Retrotran_Ty1/copia-like"/>
</dbReference>
<accession>A0A6S7L762</accession>
<gene>
    <name evidence="2" type="ORF">PACLA_8A008853</name>
</gene>
<evidence type="ECO:0000313" key="2">
    <source>
        <dbReference type="EMBL" id="CAB4028309.1"/>
    </source>
</evidence>
<dbReference type="GO" id="GO:0015074">
    <property type="term" value="P:DNA integration"/>
    <property type="evidence" value="ECO:0007669"/>
    <property type="project" value="InterPro"/>
</dbReference>
<dbReference type="Pfam" id="PF22936">
    <property type="entry name" value="Pol_BBD"/>
    <property type="match status" value="1"/>
</dbReference>
<comment type="caution">
    <text evidence="2">The sequence shown here is derived from an EMBL/GenBank/DDBJ whole genome shotgun (WGS) entry which is preliminary data.</text>
</comment>
<dbReference type="OrthoDB" id="7555373at2759"/>
<dbReference type="InterPro" id="IPR025724">
    <property type="entry name" value="GAG-pre-integrase_dom"/>
</dbReference>
<evidence type="ECO:0000256" key="1">
    <source>
        <dbReference type="ARBA" id="ARBA00022670"/>
    </source>
</evidence>
<proteinExistence type="predicted"/>
<dbReference type="AlphaFoldDB" id="A0A6S7L762"/>
<evidence type="ECO:0000313" key="3">
    <source>
        <dbReference type="Proteomes" id="UP001152795"/>
    </source>
</evidence>
<protein>
    <submittedName>
        <fullName evidence="2">Retrovirus-related Pol poly from transposon TNT 1-94</fullName>
    </submittedName>
</protein>
<dbReference type="SUPFAM" id="SSF53098">
    <property type="entry name" value="Ribonuclease H-like"/>
    <property type="match status" value="1"/>
</dbReference>
<dbReference type="InterPro" id="IPR036397">
    <property type="entry name" value="RNaseH_sf"/>
</dbReference>
<dbReference type="PANTHER" id="PTHR42648:SF24">
    <property type="entry name" value="INTEGRASE CATALYTIC DOMAIN-CONTAINING PROTEIN"/>
    <property type="match status" value="1"/>
</dbReference>
<dbReference type="Gene3D" id="3.30.420.10">
    <property type="entry name" value="Ribonuclease H-like superfamily/Ribonuclease H"/>
    <property type="match status" value="1"/>
</dbReference>
<dbReference type="PANTHER" id="PTHR42648">
    <property type="entry name" value="TRANSPOSASE, PUTATIVE-RELATED"/>
    <property type="match status" value="1"/>
</dbReference>
<dbReference type="GO" id="GO:0003676">
    <property type="term" value="F:nucleic acid binding"/>
    <property type="evidence" value="ECO:0007669"/>
    <property type="project" value="InterPro"/>
</dbReference>
<keyword evidence="3" id="KW-1185">Reference proteome</keyword>
<keyword evidence="1" id="KW-0378">Hydrolase</keyword>
<dbReference type="Pfam" id="PF14223">
    <property type="entry name" value="Retrotran_gag_2"/>
    <property type="match status" value="1"/>
</dbReference>
<organism evidence="2 3">
    <name type="scientific">Paramuricea clavata</name>
    <name type="common">Red gorgonian</name>
    <name type="synonym">Violescent sea-whip</name>
    <dbReference type="NCBI Taxonomy" id="317549"/>
    <lineage>
        <taxon>Eukaryota</taxon>
        <taxon>Metazoa</taxon>
        <taxon>Cnidaria</taxon>
        <taxon>Anthozoa</taxon>
        <taxon>Octocorallia</taxon>
        <taxon>Malacalcyonacea</taxon>
        <taxon>Plexauridae</taxon>
        <taxon>Paramuricea</taxon>
    </lineage>
</organism>
<dbReference type="PROSITE" id="PS50994">
    <property type="entry name" value="INTEGRASE"/>
    <property type="match status" value="1"/>
</dbReference>
<name>A0A6S7L762_PARCT</name>
<dbReference type="InterPro" id="IPR057670">
    <property type="entry name" value="SH3_retrovirus"/>
</dbReference>
<keyword evidence="1" id="KW-0645">Protease</keyword>
<dbReference type="InterPro" id="IPR001584">
    <property type="entry name" value="Integrase_cat-core"/>
</dbReference>
<dbReference type="Pfam" id="PF25597">
    <property type="entry name" value="SH3_retrovirus"/>
    <property type="match status" value="1"/>
</dbReference>
<reference evidence="2" key="1">
    <citation type="submission" date="2020-04" db="EMBL/GenBank/DDBJ databases">
        <authorList>
            <person name="Alioto T."/>
            <person name="Alioto T."/>
            <person name="Gomez Garrido J."/>
        </authorList>
    </citation>
    <scope>NUCLEOTIDE SEQUENCE</scope>
    <source>
        <strain evidence="2">A484AB</strain>
    </source>
</reference>
<dbReference type="InterPro" id="IPR012337">
    <property type="entry name" value="RNaseH-like_sf"/>
</dbReference>
<dbReference type="GO" id="GO:0008233">
    <property type="term" value="F:peptidase activity"/>
    <property type="evidence" value="ECO:0007669"/>
    <property type="project" value="UniProtKB-KW"/>
</dbReference>
<dbReference type="GO" id="GO:0006508">
    <property type="term" value="P:proteolysis"/>
    <property type="evidence" value="ECO:0007669"/>
    <property type="project" value="UniProtKB-KW"/>
</dbReference>
<dbReference type="Proteomes" id="UP001152795">
    <property type="component" value="Unassembled WGS sequence"/>
</dbReference>
<dbReference type="EMBL" id="CACRXK020015393">
    <property type="protein sequence ID" value="CAB4028309.1"/>
    <property type="molecule type" value="Genomic_DNA"/>
</dbReference>
<dbReference type="Pfam" id="PF13976">
    <property type="entry name" value="gag_pre-integrs"/>
    <property type="match status" value="1"/>
</dbReference>
<dbReference type="InterPro" id="IPR054722">
    <property type="entry name" value="PolX-like_BBD"/>
</dbReference>